<dbReference type="Proteomes" id="UP000310016">
    <property type="component" value="Unassembled WGS sequence"/>
</dbReference>
<keyword evidence="1" id="KW-0732">Signal</keyword>
<dbReference type="Gene3D" id="3.40.50.1980">
    <property type="entry name" value="Nitrogenase molybdenum iron protein domain"/>
    <property type="match status" value="2"/>
</dbReference>
<proteinExistence type="predicted"/>
<dbReference type="PROSITE" id="PS50983">
    <property type="entry name" value="FE_B12_PBP"/>
    <property type="match status" value="1"/>
</dbReference>
<evidence type="ECO:0000313" key="3">
    <source>
        <dbReference type="EMBL" id="TJZ73298.1"/>
    </source>
</evidence>
<organism evidence="3 4">
    <name type="scientific">Chitiniphilus eburneus</name>
    <dbReference type="NCBI Taxonomy" id="2571148"/>
    <lineage>
        <taxon>Bacteria</taxon>
        <taxon>Pseudomonadati</taxon>
        <taxon>Pseudomonadota</taxon>
        <taxon>Betaproteobacteria</taxon>
        <taxon>Neisseriales</taxon>
        <taxon>Chitinibacteraceae</taxon>
        <taxon>Chitiniphilus</taxon>
    </lineage>
</organism>
<dbReference type="OrthoDB" id="9797736at2"/>
<dbReference type="InterPro" id="IPR050902">
    <property type="entry name" value="ABC_Transporter_SBP"/>
</dbReference>
<dbReference type="RefSeq" id="WP_136773414.1">
    <property type="nucleotide sequence ID" value="NZ_CP156074.1"/>
</dbReference>
<protein>
    <submittedName>
        <fullName evidence="3">Hemin ABC transporter substrate-binding protein</fullName>
    </submittedName>
</protein>
<dbReference type="EMBL" id="SUMF01000010">
    <property type="protein sequence ID" value="TJZ73298.1"/>
    <property type="molecule type" value="Genomic_DNA"/>
</dbReference>
<dbReference type="SUPFAM" id="SSF53807">
    <property type="entry name" value="Helical backbone' metal receptor"/>
    <property type="match status" value="1"/>
</dbReference>
<name>A0A4V5MQP0_9NEIS</name>
<sequence length="285" mass="29345">MRILKSWLAFAALAVPLLVGAAPAPKRVVVLGGGLTEIAYALGGGPQLVGADQSSIYPPEARQLPKVGYYRTFSVEGVVGLTPDLVLASDQAGPPEAIERLRQLGRRVIVLPSEPTLPALEQRIHGVAAALGLRDDGRALVLRVNDALKPLRGGKAPRTLMVMSRGGNTLEAAGGGTAADAMLKLAGAPNVLARQRGYKALGGEGIAALAPEVIVTTRMSVESLGGADKLLAMPGLAATPAARNKRLVIMDDLLLLGFGPRLPEALVELKAGLSTTGASGKQSGR</sequence>
<feature type="signal peptide" evidence="1">
    <location>
        <begin position="1"/>
        <end position="21"/>
    </location>
</feature>
<dbReference type="PANTHER" id="PTHR30535">
    <property type="entry name" value="VITAMIN B12-BINDING PROTEIN"/>
    <property type="match status" value="1"/>
</dbReference>
<gene>
    <name evidence="3" type="ORF">FAZ21_10565</name>
</gene>
<dbReference type="Pfam" id="PF01497">
    <property type="entry name" value="Peripla_BP_2"/>
    <property type="match status" value="1"/>
</dbReference>
<comment type="caution">
    <text evidence="3">The sequence shown here is derived from an EMBL/GenBank/DDBJ whole genome shotgun (WGS) entry which is preliminary data.</text>
</comment>
<dbReference type="InterPro" id="IPR002491">
    <property type="entry name" value="ABC_transptr_periplasmic_BD"/>
</dbReference>
<dbReference type="AlphaFoldDB" id="A0A4V5MQP0"/>
<feature type="domain" description="Fe/B12 periplasmic-binding" evidence="2">
    <location>
        <begin position="27"/>
        <end position="277"/>
    </location>
</feature>
<evidence type="ECO:0000313" key="4">
    <source>
        <dbReference type="Proteomes" id="UP000310016"/>
    </source>
</evidence>
<accession>A0A4V5MQP0</accession>
<dbReference type="PANTHER" id="PTHR30535:SF4">
    <property type="entry name" value="HEMIN-BINDING PERIPLASMIC PROTEIN HMUT"/>
    <property type="match status" value="1"/>
</dbReference>
<keyword evidence="4" id="KW-1185">Reference proteome</keyword>
<evidence type="ECO:0000256" key="1">
    <source>
        <dbReference type="SAM" id="SignalP"/>
    </source>
</evidence>
<evidence type="ECO:0000259" key="2">
    <source>
        <dbReference type="PROSITE" id="PS50983"/>
    </source>
</evidence>
<reference evidence="3 4" key="1">
    <citation type="submission" date="2019-04" db="EMBL/GenBank/DDBJ databases">
        <title>Chitiniphilus eburnea sp. nov., a novel chitinolytic bacterium isolated from aquaculture sludge.</title>
        <authorList>
            <person name="Sheng M."/>
        </authorList>
    </citation>
    <scope>NUCLEOTIDE SEQUENCE [LARGE SCALE GENOMIC DNA]</scope>
    <source>
        <strain evidence="3 4">HX-2-15</strain>
    </source>
</reference>
<feature type="chain" id="PRO_5021014114" evidence="1">
    <location>
        <begin position="22"/>
        <end position="285"/>
    </location>
</feature>